<accession>A0A918Z6F2</accession>
<dbReference type="SUPFAM" id="SSF52402">
    <property type="entry name" value="Adenine nucleotide alpha hydrolases-like"/>
    <property type="match status" value="1"/>
</dbReference>
<comment type="caution">
    <text evidence="2">The sequence shown here is derived from an EMBL/GenBank/DDBJ whole genome shotgun (WGS) entry which is preliminary data.</text>
</comment>
<gene>
    <name evidence="2" type="ORF">GCM10018785_04460</name>
</gene>
<dbReference type="GO" id="GO:0004066">
    <property type="term" value="F:asparagine synthase (glutamine-hydrolyzing) activity"/>
    <property type="evidence" value="ECO:0007669"/>
    <property type="project" value="InterPro"/>
</dbReference>
<reference evidence="2" key="2">
    <citation type="submission" date="2020-09" db="EMBL/GenBank/DDBJ databases">
        <authorList>
            <person name="Sun Q."/>
            <person name="Ohkuma M."/>
        </authorList>
    </citation>
    <scope>NUCLEOTIDE SEQUENCE</scope>
    <source>
        <strain evidence="2">JCM 4784</strain>
    </source>
</reference>
<dbReference type="InterPro" id="IPR014729">
    <property type="entry name" value="Rossmann-like_a/b/a_fold"/>
</dbReference>
<dbReference type="EMBL" id="BNBT01000004">
    <property type="protein sequence ID" value="GHE37970.1"/>
    <property type="molecule type" value="Genomic_DNA"/>
</dbReference>
<evidence type="ECO:0000259" key="1">
    <source>
        <dbReference type="Pfam" id="PF00733"/>
    </source>
</evidence>
<dbReference type="Proteomes" id="UP000608024">
    <property type="component" value="Unassembled WGS sequence"/>
</dbReference>
<dbReference type="Pfam" id="PF00733">
    <property type="entry name" value="Asn_synthase"/>
    <property type="match status" value="2"/>
</dbReference>
<evidence type="ECO:0000313" key="2">
    <source>
        <dbReference type="EMBL" id="GHE37970.1"/>
    </source>
</evidence>
<keyword evidence="3" id="KW-1185">Reference proteome</keyword>
<reference evidence="2" key="1">
    <citation type="journal article" date="2014" name="Int. J. Syst. Evol. Microbiol.">
        <title>Complete genome sequence of Corynebacterium casei LMG S-19264T (=DSM 44701T), isolated from a smear-ripened cheese.</title>
        <authorList>
            <consortium name="US DOE Joint Genome Institute (JGI-PGF)"/>
            <person name="Walter F."/>
            <person name="Albersmeier A."/>
            <person name="Kalinowski J."/>
            <person name="Ruckert C."/>
        </authorList>
    </citation>
    <scope>NUCLEOTIDE SEQUENCE</scope>
    <source>
        <strain evidence="2">JCM 4784</strain>
    </source>
</reference>
<dbReference type="AlphaFoldDB" id="A0A918Z6F2"/>
<proteinExistence type="predicted"/>
<name>A0A918Z6F2_9ACTN</name>
<protein>
    <recommendedName>
        <fullName evidence="1">Asparagine synthetase domain-containing protein</fullName>
    </recommendedName>
</protein>
<dbReference type="Gene3D" id="3.40.50.620">
    <property type="entry name" value="HUPs"/>
    <property type="match status" value="1"/>
</dbReference>
<dbReference type="GO" id="GO:0006529">
    <property type="term" value="P:asparagine biosynthetic process"/>
    <property type="evidence" value="ECO:0007669"/>
    <property type="project" value="InterPro"/>
</dbReference>
<sequence length="453" mass="47293">MDSFPSLLLDVRDRRGGLVTRVGADAGPREPGRLVVEEFDRGQPLPSGGPASCNTVTWADDHVVARTTLQNPTPLYYWVAPGADRFLVGTDLAGLIARVVAGTGAEPDLARQVRAVRAAVRKVGGGRTVTFARAAAGGPVEVTERVTRAWHASPLTGETPVEAGARQIEALRGEVVAAGAPGPVTAVVSGGVDSGLVAALAREAGVLDHLATLGTPWGDEYATADELGAHLGMPVRHLALSEDDILRAIPETVRMLGRPSREAVAGGVNLVAVYQRGELPAGTVLTGVGADFINAGLRVGAGPVPDLRQAVTDCLHGAALGGELSGVSAAAHGYVLRHMYWNTAVVQAALDTAPDVMRHRDREKGHLRAAAARMLPDAIAWRPKQALHHGSGVAHHLDGALARRVGVETVDVERFCELVGVELVGALLEAPHEPVDADECLKAAAAAYTREHR</sequence>
<feature type="domain" description="Asparagine synthetase" evidence="1">
    <location>
        <begin position="329"/>
        <end position="406"/>
    </location>
</feature>
<dbReference type="InterPro" id="IPR001962">
    <property type="entry name" value="Asn_synthase"/>
</dbReference>
<evidence type="ECO:0000313" key="3">
    <source>
        <dbReference type="Proteomes" id="UP000608024"/>
    </source>
</evidence>
<dbReference type="RefSeq" id="WP_190134081.1">
    <property type="nucleotide sequence ID" value="NZ_BNBT01000004.1"/>
</dbReference>
<organism evidence="2 3">
    <name type="scientific">Streptomyces longispororuber</name>
    <dbReference type="NCBI Taxonomy" id="68230"/>
    <lineage>
        <taxon>Bacteria</taxon>
        <taxon>Bacillati</taxon>
        <taxon>Actinomycetota</taxon>
        <taxon>Actinomycetes</taxon>
        <taxon>Kitasatosporales</taxon>
        <taxon>Streptomycetaceae</taxon>
        <taxon>Streptomyces</taxon>
    </lineage>
</organism>
<dbReference type="CDD" id="cd01991">
    <property type="entry name" value="Asn_synthase_B_C"/>
    <property type="match status" value="1"/>
</dbReference>
<feature type="domain" description="Asparagine synthetase" evidence="1">
    <location>
        <begin position="182"/>
        <end position="298"/>
    </location>
</feature>